<dbReference type="EMBL" id="SMOL01000004">
    <property type="protein sequence ID" value="KAB2636833.1"/>
    <property type="molecule type" value="Genomic_DNA"/>
</dbReference>
<reference evidence="4" key="2">
    <citation type="submission" date="2019-10" db="EMBL/GenBank/DDBJ databases">
        <title>A de novo genome assembly of a pear dwarfing rootstock.</title>
        <authorList>
            <person name="Wang F."/>
            <person name="Wang J."/>
            <person name="Li S."/>
            <person name="Zhang Y."/>
            <person name="Fang M."/>
            <person name="Ma L."/>
            <person name="Zhao Y."/>
            <person name="Jiang S."/>
        </authorList>
    </citation>
    <scope>NUCLEOTIDE SEQUENCE [LARGE SCALE GENOMIC DNA]</scope>
</reference>
<evidence type="ECO:0000313" key="3">
    <source>
        <dbReference type="EMBL" id="KAB2636833.1"/>
    </source>
</evidence>
<dbReference type="InterPro" id="IPR046960">
    <property type="entry name" value="PPR_At4g14850-like_plant"/>
</dbReference>
<proteinExistence type="predicted"/>
<evidence type="ECO:0000256" key="2">
    <source>
        <dbReference type="PROSITE-ProRule" id="PRU00708"/>
    </source>
</evidence>
<dbReference type="AlphaFoldDB" id="A0A5N5ICI8"/>
<dbReference type="Pfam" id="PF01535">
    <property type="entry name" value="PPR"/>
    <property type="match status" value="2"/>
</dbReference>
<accession>A0A5N5ICI8</accession>
<dbReference type="OrthoDB" id="428658at2759"/>
<dbReference type="Proteomes" id="UP000327157">
    <property type="component" value="Chromosome 5"/>
</dbReference>
<dbReference type="GO" id="GO:0009451">
    <property type="term" value="P:RNA modification"/>
    <property type="evidence" value="ECO:0007669"/>
    <property type="project" value="InterPro"/>
</dbReference>
<reference evidence="3 4" key="3">
    <citation type="submission" date="2019-11" db="EMBL/GenBank/DDBJ databases">
        <title>A de novo genome assembly of a pear dwarfing rootstock.</title>
        <authorList>
            <person name="Wang F."/>
            <person name="Wang J."/>
            <person name="Li S."/>
            <person name="Zhang Y."/>
            <person name="Fang M."/>
            <person name="Ma L."/>
            <person name="Zhao Y."/>
            <person name="Jiang S."/>
        </authorList>
    </citation>
    <scope>NUCLEOTIDE SEQUENCE [LARGE SCALE GENOMIC DNA]</scope>
    <source>
        <strain evidence="3">S2</strain>
        <tissue evidence="3">Leaf</tissue>
    </source>
</reference>
<dbReference type="PANTHER" id="PTHR47926">
    <property type="entry name" value="PENTATRICOPEPTIDE REPEAT-CONTAINING PROTEIN"/>
    <property type="match status" value="1"/>
</dbReference>
<dbReference type="PANTHER" id="PTHR47926:SF347">
    <property type="entry name" value="PENTATRICOPEPTIDE REPEAT-CONTAINING PROTEIN"/>
    <property type="match status" value="1"/>
</dbReference>
<evidence type="ECO:0000256" key="1">
    <source>
        <dbReference type="ARBA" id="ARBA00022737"/>
    </source>
</evidence>
<keyword evidence="1" id="KW-0677">Repeat</keyword>
<comment type="caution">
    <text evidence="3">The sequence shown here is derived from an EMBL/GenBank/DDBJ whole genome shotgun (WGS) entry which is preliminary data.</text>
</comment>
<reference evidence="3 4" key="1">
    <citation type="submission" date="2019-09" db="EMBL/GenBank/DDBJ databases">
        <authorList>
            <person name="Ou C."/>
        </authorList>
    </citation>
    <scope>NUCLEOTIDE SEQUENCE [LARGE SCALE GENOMIC DNA]</scope>
    <source>
        <strain evidence="3">S2</strain>
        <tissue evidence="3">Leaf</tissue>
    </source>
</reference>
<dbReference type="InterPro" id="IPR002885">
    <property type="entry name" value="PPR_rpt"/>
</dbReference>
<organism evidence="3 4">
    <name type="scientific">Pyrus ussuriensis x Pyrus communis</name>
    <dbReference type="NCBI Taxonomy" id="2448454"/>
    <lineage>
        <taxon>Eukaryota</taxon>
        <taxon>Viridiplantae</taxon>
        <taxon>Streptophyta</taxon>
        <taxon>Embryophyta</taxon>
        <taxon>Tracheophyta</taxon>
        <taxon>Spermatophyta</taxon>
        <taxon>Magnoliopsida</taxon>
        <taxon>eudicotyledons</taxon>
        <taxon>Gunneridae</taxon>
        <taxon>Pentapetalae</taxon>
        <taxon>rosids</taxon>
        <taxon>fabids</taxon>
        <taxon>Rosales</taxon>
        <taxon>Rosaceae</taxon>
        <taxon>Amygdaloideae</taxon>
        <taxon>Maleae</taxon>
        <taxon>Pyrus</taxon>
    </lineage>
</organism>
<protein>
    <submittedName>
        <fullName evidence="3">Pentatricopeptide repeat-containing protein</fullName>
    </submittedName>
</protein>
<dbReference type="GO" id="GO:0003723">
    <property type="term" value="F:RNA binding"/>
    <property type="evidence" value="ECO:0007669"/>
    <property type="project" value="InterPro"/>
</dbReference>
<feature type="repeat" description="PPR" evidence="2">
    <location>
        <begin position="43"/>
        <end position="77"/>
    </location>
</feature>
<dbReference type="InterPro" id="IPR011990">
    <property type="entry name" value="TPR-like_helical_dom_sf"/>
</dbReference>
<sequence>MLSKLPTNVPPHLSLSLRFLKIYCNSGDLQCARRLFDQIPEPDLRAWTMPISGYTRHGFLKESIYLYDSLRARPVVPDNLLLLSVAKACAALGDMGNAKELHDDDVVSLNASLTAYF</sequence>
<dbReference type="NCBIfam" id="TIGR00756">
    <property type="entry name" value="PPR"/>
    <property type="match status" value="1"/>
</dbReference>
<dbReference type="Gene3D" id="1.25.40.10">
    <property type="entry name" value="Tetratricopeptide repeat domain"/>
    <property type="match status" value="1"/>
</dbReference>
<dbReference type="PROSITE" id="PS51375">
    <property type="entry name" value="PPR"/>
    <property type="match status" value="1"/>
</dbReference>
<gene>
    <name evidence="3" type="ORF">D8674_027367</name>
</gene>
<keyword evidence="4" id="KW-1185">Reference proteome</keyword>
<name>A0A5N5ICI8_9ROSA</name>
<evidence type="ECO:0000313" key="4">
    <source>
        <dbReference type="Proteomes" id="UP000327157"/>
    </source>
</evidence>